<dbReference type="Pfam" id="PF01614">
    <property type="entry name" value="IclR_C"/>
    <property type="match status" value="1"/>
</dbReference>
<dbReference type="SUPFAM" id="SSF55781">
    <property type="entry name" value="GAF domain-like"/>
    <property type="match status" value="1"/>
</dbReference>
<name>A0A1M7P7S6_9ACTN</name>
<keyword evidence="8" id="KW-1185">Reference proteome</keyword>
<dbReference type="InterPro" id="IPR001034">
    <property type="entry name" value="DeoR_HTH"/>
</dbReference>
<dbReference type="InterPro" id="IPR050707">
    <property type="entry name" value="HTH_MetabolicPath_Reg"/>
</dbReference>
<dbReference type="InterPro" id="IPR014757">
    <property type="entry name" value="Tscrpt_reg_IclR_C"/>
</dbReference>
<dbReference type="InterPro" id="IPR036390">
    <property type="entry name" value="WH_DNA-bd_sf"/>
</dbReference>
<dbReference type="GO" id="GO:0003700">
    <property type="term" value="F:DNA-binding transcription factor activity"/>
    <property type="evidence" value="ECO:0007669"/>
    <property type="project" value="InterPro"/>
</dbReference>
<dbReference type="RefSeq" id="WP_073255390.1">
    <property type="nucleotide sequence ID" value="NZ_FRCS01000003.1"/>
</dbReference>
<dbReference type="SUPFAM" id="SSF46785">
    <property type="entry name" value="Winged helix' DNA-binding domain"/>
    <property type="match status" value="1"/>
</dbReference>
<dbReference type="InterPro" id="IPR036388">
    <property type="entry name" value="WH-like_DNA-bd_sf"/>
</dbReference>
<feature type="domain" description="HTH deoR-type" evidence="4">
    <location>
        <begin position="15"/>
        <end position="71"/>
    </location>
</feature>
<dbReference type="Pfam" id="PF09339">
    <property type="entry name" value="HTH_IclR"/>
    <property type="match status" value="1"/>
</dbReference>
<dbReference type="PROSITE" id="PS51000">
    <property type="entry name" value="HTH_DEOR_2"/>
    <property type="match status" value="1"/>
</dbReference>
<dbReference type="STRING" id="134849.SAMN05443668_10336"/>
<reference evidence="7 8" key="1">
    <citation type="submission" date="2016-11" db="EMBL/GenBank/DDBJ databases">
        <authorList>
            <person name="Jaros S."/>
            <person name="Januszkiewicz K."/>
            <person name="Wedrychowicz H."/>
        </authorList>
    </citation>
    <scope>NUCLEOTIDE SEQUENCE [LARGE SCALE GENOMIC DNA]</scope>
    <source>
        <strain evidence="7 8">DSM 46144</strain>
    </source>
</reference>
<proteinExistence type="predicted"/>
<accession>A0A1M7P7S6</accession>
<evidence type="ECO:0000256" key="1">
    <source>
        <dbReference type="ARBA" id="ARBA00023015"/>
    </source>
</evidence>
<dbReference type="PROSITE" id="PS51077">
    <property type="entry name" value="HTH_ICLR"/>
    <property type="match status" value="1"/>
</dbReference>
<feature type="domain" description="IclR-ED" evidence="6">
    <location>
        <begin position="75"/>
        <end position="246"/>
    </location>
</feature>
<evidence type="ECO:0000313" key="8">
    <source>
        <dbReference type="Proteomes" id="UP000184440"/>
    </source>
</evidence>
<dbReference type="Gene3D" id="1.10.10.10">
    <property type="entry name" value="Winged helix-like DNA-binding domain superfamily/Winged helix DNA-binding domain"/>
    <property type="match status" value="1"/>
</dbReference>
<dbReference type="GO" id="GO:0003677">
    <property type="term" value="F:DNA binding"/>
    <property type="evidence" value="ECO:0007669"/>
    <property type="project" value="UniProtKB-KW"/>
</dbReference>
<sequence>MTEPVDASARPASGALDRGLAILRLVAQHRRLPVAGIADALGLSRATAYRLVERLRDEGWLISEGHGGAVRLGPTAAQLAAAAIESVNLRDVALPVLRELVAETGETANLAVPNGTEMVFLAREQPLRTVSVAAHPGSTRPFHNTSVGRAYLMALRPARLDEVLATLDVPGLRAKLDVMRARGWSEDRREYDPSSCCCGAAIRDHTGEPVAALSVAGVAERMDPMIDQIGPRVRDAAARISASLGYLPPTSAG</sequence>
<organism evidence="7 8">
    <name type="scientific">Cryptosporangium aurantiacum</name>
    <dbReference type="NCBI Taxonomy" id="134849"/>
    <lineage>
        <taxon>Bacteria</taxon>
        <taxon>Bacillati</taxon>
        <taxon>Actinomycetota</taxon>
        <taxon>Actinomycetes</taxon>
        <taxon>Cryptosporangiales</taxon>
        <taxon>Cryptosporangiaceae</taxon>
        <taxon>Cryptosporangium</taxon>
    </lineage>
</organism>
<dbReference type="GO" id="GO:0045892">
    <property type="term" value="P:negative regulation of DNA-templated transcription"/>
    <property type="evidence" value="ECO:0007669"/>
    <property type="project" value="TreeGrafter"/>
</dbReference>
<dbReference type="Gene3D" id="3.30.450.40">
    <property type="match status" value="1"/>
</dbReference>
<evidence type="ECO:0000259" key="4">
    <source>
        <dbReference type="PROSITE" id="PS51000"/>
    </source>
</evidence>
<protein>
    <submittedName>
        <fullName evidence="7">Transcriptional regulator, IclR family</fullName>
    </submittedName>
</protein>
<dbReference type="PANTHER" id="PTHR30136:SF35">
    <property type="entry name" value="HTH-TYPE TRANSCRIPTIONAL REGULATOR RV1719"/>
    <property type="match status" value="1"/>
</dbReference>
<dbReference type="CDD" id="cd00090">
    <property type="entry name" value="HTH_ARSR"/>
    <property type="match status" value="1"/>
</dbReference>
<evidence type="ECO:0000256" key="3">
    <source>
        <dbReference type="ARBA" id="ARBA00023163"/>
    </source>
</evidence>
<dbReference type="PANTHER" id="PTHR30136">
    <property type="entry name" value="HELIX-TURN-HELIX TRANSCRIPTIONAL REGULATOR, ICLR FAMILY"/>
    <property type="match status" value="1"/>
</dbReference>
<dbReference type="Proteomes" id="UP000184440">
    <property type="component" value="Unassembled WGS sequence"/>
</dbReference>
<evidence type="ECO:0000259" key="6">
    <source>
        <dbReference type="PROSITE" id="PS51078"/>
    </source>
</evidence>
<dbReference type="AlphaFoldDB" id="A0A1M7P7S6"/>
<dbReference type="InterPro" id="IPR029016">
    <property type="entry name" value="GAF-like_dom_sf"/>
</dbReference>
<feature type="domain" description="HTH iclR-type" evidence="5">
    <location>
        <begin position="13"/>
        <end position="74"/>
    </location>
</feature>
<evidence type="ECO:0000313" key="7">
    <source>
        <dbReference type="EMBL" id="SHN12736.1"/>
    </source>
</evidence>
<dbReference type="EMBL" id="FRCS01000003">
    <property type="protein sequence ID" value="SHN12736.1"/>
    <property type="molecule type" value="Genomic_DNA"/>
</dbReference>
<gene>
    <name evidence="7" type="ORF">SAMN05443668_10336</name>
</gene>
<dbReference type="OrthoDB" id="3730822at2"/>
<dbReference type="PROSITE" id="PS51078">
    <property type="entry name" value="ICLR_ED"/>
    <property type="match status" value="1"/>
</dbReference>
<keyword evidence="2" id="KW-0238">DNA-binding</keyword>
<evidence type="ECO:0000259" key="5">
    <source>
        <dbReference type="PROSITE" id="PS51077"/>
    </source>
</evidence>
<keyword evidence="3" id="KW-0804">Transcription</keyword>
<evidence type="ECO:0000256" key="2">
    <source>
        <dbReference type="ARBA" id="ARBA00023125"/>
    </source>
</evidence>
<dbReference type="InterPro" id="IPR005471">
    <property type="entry name" value="Tscrpt_reg_IclR_N"/>
</dbReference>
<keyword evidence="1" id="KW-0805">Transcription regulation</keyword>
<dbReference type="SMART" id="SM00346">
    <property type="entry name" value="HTH_ICLR"/>
    <property type="match status" value="1"/>
</dbReference>
<dbReference type="InterPro" id="IPR011991">
    <property type="entry name" value="ArsR-like_HTH"/>
</dbReference>